<gene>
    <name evidence="1" type="ORF">EXE63_03470</name>
</gene>
<dbReference type="AlphaFoldDB" id="A0A6H0RYS2"/>
<dbReference type="Proteomes" id="UP000501849">
    <property type="component" value="Chromosome"/>
</dbReference>
<dbReference type="KEGG" id="mfre:EXE63_03470"/>
<sequence>MSVEGLRVDPTEVLIAADHVDVAADNLRADHGSAHSRIGAAQPGWIGSSAAALTASAAKWEEDSTRHYSELVGHVEALRSAASMYTGTDSQEKAAIDTAASGLDSMGL</sequence>
<evidence type="ECO:0000313" key="1">
    <source>
        <dbReference type="EMBL" id="QIV80066.1"/>
    </source>
</evidence>
<accession>A0A6H0RYS2</accession>
<dbReference type="SUPFAM" id="SSF140453">
    <property type="entry name" value="EsxAB dimer-like"/>
    <property type="match status" value="1"/>
</dbReference>
<dbReference type="InterPro" id="IPR010310">
    <property type="entry name" value="T7SS_ESAT-6-like"/>
</dbReference>
<reference evidence="1 2" key="1">
    <citation type="submission" date="2019-04" db="EMBL/GenBank/DDBJ databases">
        <title>Draft, Whole-Genome Sequence of the Anthracene-degrading Mycobacterium frederiksbergense LB501T, Isolated from a Polycyclic Aromatic Hydrocarbon (PAH)-Contaminated Soil.</title>
        <authorList>
            <person name="Augelletti F."/>
        </authorList>
    </citation>
    <scope>NUCLEOTIDE SEQUENCE [LARGE SCALE GENOMIC DNA]</scope>
    <source>
        <strain evidence="1 2">LB 501T</strain>
    </source>
</reference>
<dbReference type="InterPro" id="IPR036689">
    <property type="entry name" value="ESAT-6-like_sf"/>
</dbReference>
<dbReference type="Pfam" id="PF06013">
    <property type="entry name" value="WXG100"/>
    <property type="match status" value="1"/>
</dbReference>
<keyword evidence="2" id="KW-1185">Reference proteome</keyword>
<protein>
    <submittedName>
        <fullName evidence="1">WXG100 family type VII secretion target</fullName>
    </submittedName>
</protein>
<proteinExistence type="predicted"/>
<evidence type="ECO:0000313" key="2">
    <source>
        <dbReference type="Proteomes" id="UP000501849"/>
    </source>
</evidence>
<name>A0A6H0RYS2_9MYCO</name>
<dbReference type="Gene3D" id="1.10.287.1060">
    <property type="entry name" value="ESAT-6-like"/>
    <property type="match status" value="1"/>
</dbReference>
<organism evidence="1 2">
    <name type="scientific">Mycolicibacterium frederiksbergense</name>
    <dbReference type="NCBI Taxonomy" id="117567"/>
    <lineage>
        <taxon>Bacteria</taxon>
        <taxon>Bacillati</taxon>
        <taxon>Actinomycetota</taxon>
        <taxon>Actinomycetes</taxon>
        <taxon>Mycobacteriales</taxon>
        <taxon>Mycobacteriaceae</taxon>
        <taxon>Mycolicibacterium</taxon>
    </lineage>
</organism>
<dbReference type="RefSeq" id="WP_168140805.1">
    <property type="nucleotide sequence ID" value="NZ_CP038799.1"/>
</dbReference>
<dbReference type="EMBL" id="CP038799">
    <property type="protein sequence ID" value="QIV80066.1"/>
    <property type="molecule type" value="Genomic_DNA"/>
</dbReference>